<reference evidence="1" key="1">
    <citation type="journal article" date="2014" name="Front. Microbiol.">
        <title>High frequency of phylogenetically diverse reductive dehalogenase-homologous genes in deep subseafloor sedimentary metagenomes.</title>
        <authorList>
            <person name="Kawai M."/>
            <person name="Futagami T."/>
            <person name="Toyoda A."/>
            <person name="Takaki Y."/>
            <person name="Nishi S."/>
            <person name="Hori S."/>
            <person name="Arai W."/>
            <person name="Tsubouchi T."/>
            <person name="Morono Y."/>
            <person name="Uchiyama I."/>
            <person name="Ito T."/>
            <person name="Fujiyama A."/>
            <person name="Inagaki F."/>
            <person name="Takami H."/>
        </authorList>
    </citation>
    <scope>NUCLEOTIDE SEQUENCE</scope>
    <source>
        <strain evidence="1">Expedition CK06-06</strain>
    </source>
</reference>
<feature type="non-terminal residue" evidence="1">
    <location>
        <position position="1"/>
    </location>
</feature>
<evidence type="ECO:0000313" key="1">
    <source>
        <dbReference type="EMBL" id="GAH48816.1"/>
    </source>
</evidence>
<accession>X1FT06</accession>
<proteinExistence type="predicted"/>
<dbReference type="InterPro" id="IPR036457">
    <property type="entry name" value="PPM-type-like_dom_sf"/>
</dbReference>
<name>X1FT06_9ZZZZ</name>
<gene>
    <name evidence="1" type="ORF">S03H2_35496</name>
</gene>
<dbReference type="Gene3D" id="3.60.40.10">
    <property type="entry name" value="PPM-type phosphatase domain"/>
    <property type="match status" value="1"/>
</dbReference>
<dbReference type="EMBL" id="BARU01021717">
    <property type="protein sequence ID" value="GAH48816.1"/>
    <property type="molecule type" value="Genomic_DNA"/>
</dbReference>
<comment type="caution">
    <text evidence="1">The sequence shown here is derived from an EMBL/GenBank/DDBJ whole genome shotgun (WGS) entry which is preliminary data.</text>
</comment>
<protein>
    <recommendedName>
        <fullName evidence="2">PPM-type phosphatase domain-containing protein</fullName>
    </recommendedName>
</protein>
<dbReference type="AlphaFoldDB" id="X1FT06"/>
<organism evidence="1">
    <name type="scientific">marine sediment metagenome</name>
    <dbReference type="NCBI Taxonomy" id="412755"/>
    <lineage>
        <taxon>unclassified sequences</taxon>
        <taxon>metagenomes</taxon>
        <taxon>ecological metagenomes</taxon>
    </lineage>
</organism>
<evidence type="ECO:0008006" key="2">
    <source>
        <dbReference type="Google" id="ProtNLM"/>
    </source>
</evidence>
<sequence length="56" mass="6732">GGPIGKKFKMVRLKNLLKDIYQKPMEEQYDYVKSTFNLWKEEYDQVDDVLFMGIKI</sequence>